<reference evidence="7" key="1">
    <citation type="submission" date="2023-07" db="EMBL/GenBank/DDBJ databases">
        <title>30 novel species of actinomycetes from the DSMZ collection.</title>
        <authorList>
            <person name="Nouioui I."/>
        </authorList>
    </citation>
    <scope>NUCLEOTIDE SEQUENCE [LARGE SCALE GENOMIC DNA]</scope>
    <source>
        <strain evidence="7">DSM 41886</strain>
    </source>
</reference>
<keyword evidence="2" id="KW-0805">Transcription regulation</keyword>
<gene>
    <name evidence="6" type="ORF">RM779_01030</name>
</gene>
<evidence type="ECO:0000259" key="5">
    <source>
        <dbReference type="Pfam" id="PF08281"/>
    </source>
</evidence>
<evidence type="ECO:0000256" key="4">
    <source>
        <dbReference type="ARBA" id="ARBA00023163"/>
    </source>
</evidence>
<evidence type="ECO:0000256" key="3">
    <source>
        <dbReference type="ARBA" id="ARBA00023082"/>
    </source>
</evidence>
<dbReference type="InterPro" id="IPR036388">
    <property type="entry name" value="WH-like_DNA-bd_sf"/>
</dbReference>
<dbReference type="InterPro" id="IPR013324">
    <property type="entry name" value="RNA_pol_sigma_r3/r4-like"/>
</dbReference>
<keyword evidence="4" id="KW-0804">Transcription</keyword>
<organism evidence="6 7">
    <name type="scientific">Streptomyces johnsoniae</name>
    <dbReference type="NCBI Taxonomy" id="3075532"/>
    <lineage>
        <taxon>Bacteria</taxon>
        <taxon>Bacillati</taxon>
        <taxon>Actinomycetota</taxon>
        <taxon>Actinomycetes</taxon>
        <taxon>Kitasatosporales</taxon>
        <taxon>Streptomycetaceae</taxon>
        <taxon>Streptomyces</taxon>
    </lineage>
</organism>
<dbReference type="Gene3D" id="1.10.10.10">
    <property type="entry name" value="Winged helix-like DNA-binding domain superfamily/Winged helix DNA-binding domain"/>
    <property type="match status" value="1"/>
</dbReference>
<evidence type="ECO:0000313" key="6">
    <source>
        <dbReference type="EMBL" id="MDT0441186.1"/>
    </source>
</evidence>
<proteinExistence type="inferred from homology"/>
<keyword evidence="3" id="KW-0731">Sigma factor</keyword>
<dbReference type="EMBL" id="JAVREV010000001">
    <property type="protein sequence ID" value="MDT0441186.1"/>
    <property type="molecule type" value="Genomic_DNA"/>
</dbReference>
<evidence type="ECO:0000256" key="1">
    <source>
        <dbReference type="ARBA" id="ARBA00010641"/>
    </source>
</evidence>
<accession>A0ABU2RWQ9</accession>
<comment type="caution">
    <text evidence="6">The sequence shown here is derived from an EMBL/GenBank/DDBJ whole genome shotgun (WGS) entry which is preliminary data.</text>
</comment>
<feature type="domain" description="RNA polymerase sigma factor 70 region 4 type 2" evidence="5">
    <location>
        <begin position="16"/>
        <end position="66"/>
    </location>
</feature>
<sequence length="93" mass="9896">MHTEPEDLARAAGPRVRAALAALPETQRALVGLTAGGRRTVAEAAAALGVRRTTARLRLRRARRTLRAAARTEAAERAAAALPLMLTYSGRRA</sequence>
<evidence type="ECO:0000313" key="7">
    <source>
        <dbReference type="Proteomes" id="UP001183615"/>
    </source>
</evidence>
<dbReference type="InterPro" id="IPR013249">
    <property type="entry name" value="RNA_pol_sigma70_r4_t2"/>
</dbReference>
<protein>
    <submittedName>
        <fullName evidence="6">Sigma factor-like helix-turn-helix DNA-binding protein</fullName>
    </submittedName>
</protein>
<comment type="similarity">
    <text evidence="1">Belongs to the sigma-70 factor family. ECF subfamily.</text>
</comment>
<evidence type="ECO:0000256" key="2">
    <source>
        <dbReference type="ARBA" id="ARBA00023015"/>
    </source>
</evidence>
<dbReference type="RefSeq" id="WP_077058672.1">
    <property type="nucleotide sequence ID" value="NZ_JAVREV010000001.1"/>
</dbReference>
<dbReference type="SUPFAM" id="SSF88659">
    <property type="entry name" value="Sigma3 and sigma4 domains of RNA polymerase sigma factors"/>
    <property type="match status" value="1"/>
</dbReference>
<name>A0ABU2RWQ9_9ACTN</name>
<keyword evidence="7" id="KW-1185">Reference proteome</keyword>
<dbReference type="Proteomes" id="UP001183615">
    <property type="component" value="Unassembled WGS sequence"/>
</dbReference>
<dbReference type="Pfam" id="PF08281">
    <property type="entry name" value="Sigma70_r4_2"/>
    <property type="match status" value="1"/>
</dbReference>